<proteinExistence type="predicted"/>
<dbReference type="PANTHER" id="PTHR11135:SF0">
    <property type="entry name" value="ELONGATOR COMPLEX PROTEIN 3"/>
    <property type="match status" value="1"/>
</dbReference>
<comment type="caution">
    <text evidence="8">The sequence shown here is derived from an EMBL/GenBank/DDBJ whole genome shotgun (WGS) entry which is preliminary data.</text>
</comment>
<gene>
    <name evidence="8" type="ORF">B9N49_04750</name>
</gene>
<dbReference type="Pfam" id="PF16199">
    <property type="entry name" value="Radical_SAM_C"/>
    <property type="match status" value="1"/>
</dbReference>
<dbReference type="GO" id="GO:0005737">
    <property type="term" value="C:cytoplasm"/>
    <property type="evidence" value="ECO:0007669"/>
    <property type="project" value="TreeGrafter"/>
</dbReference>
<dbReference type="GO" id="GO:0051539">
    <property type="term" value="F:4 iron, 4 sulfur cluster binding"/>
    <property type="evidence" value="ECO:0007669"/>
    <property type="project" value="UniProtKB-KW"/>
</dbReference>
<evidence type="ECO:0000313" key="8">
    <source>
        <dbReference type="EMBL" id="OXZ27640.1"/>
    </source>
</evidence>
<evidence type="ECO:0000256" key="6">
    <source>
        <dbReference type="ARBA" id="ARBA00023014"/>
    </source>
</evidence>
<dbReference type="GO" id="GO:0002926">
    <property type="term" value="P:tRNA wobble base 5-methoxycarbonylmethyl-2-thiouridinylation"/>
    <property type="evidence" value="ECO:0007669"/>
    <property type="project" value="TreeGrafter"/>
</dbReference>
<dbReference type="RefSeq" id="WP_094205752.1">
    <property type="nucleotide sequence ID" value="NZ_JAWGQT010000006.1"/>
</dbReference>
<keyword evidence="4" id="KW-0479">Metal-binding</keyword>
<dbReference type="SUPFAM" id="SSF102114">
    <property type="entry name" value="Radical SAM enzymes"/>
    <property type="match status" value="1"/>
</dbReference>
<dbReference type="InterPro" id="IPR023404">
    <property type="entry name" value="rSAM_horseshoe"/>
</dbReference>
<evidence type="ECO:0000256" key="2">
    <source>
        <dbReference type="ARBA" id="ARBA00022485"/>
    </source>
</evidence>
<keyword evidence="2" id="KW-0004">4Fe-4S</keyword>
<evidence type="ECO:0000259" key="7">
    <source>
        <dbReference type="PROSITE" id="PS51918"/>
    </source>
</evidence>
<dbReference type="EMBL" id="NDYC01000019">
    <property type="protein sequence ID" value="OXZ27640.1"/>
    <property type="molecule type" value="Genomic_DNA"/>
</dbReference>
<dbReference type="InterPro" id="IPR058240">
    <property type="entry name" value="rSAM_sf"/>
</dbReference>
<dbReference type="Proteomes" id="UP000215413">
    <property type="component" value="Unassembled WGS sequence"/>
</dbReference>
<dbReference type="PROSITE" id="PS51918">
    <property type="entry name" value="RADICAL_SAM"/>
    <property type="match status" value="1"/>
</dbReference>
<dbReference type="Gene3D" id="3.80.30.20">
    <property type="entry name" value="tm_1862 like domain"/>
    <property type="match status" value="1"/>
</dbReference>
<evidence type="ECO:0000256" key="1">
    <source>
        <dbReference type="ARBA" id="ARBA00001966"/>
    </source>
</evidence>
<dbReference type="GO" id="GO:0003824">
    <property type="term" value="F:catalytic activity"/>
    <property type="evidence" value="ECO:0007669"/>
    <property type="project" value="InterPro"/>
</dbReference>
<evidence type="ECO:0000313" key="9">
    <source>
        <dbReference type="Proteomes" id="UP000215413"/>
    </source>
</evidence>
<sequence>MSKKNYIVSLFIPHLGCPNDCIFCNQRKITNYIEVVKKDEIRNEIRNQLANFSNKSQEDIQIAFYGGSFTGIEETAMIDYLKIANEFIKEGKVRSIRLSTRPDYIDKHILNILKEFKVETIELGVQSMVDSVLDSNLRCHDSQCVKTSSELIKSMGFNLGLQMMTGLYKSTTEMDLYTADELIKLQPDFVRIYPTLVIKNTMLETFTKINKYSPENLHDSVENCTKIYLKFINANIPVIRLGLLNTENIKQGEDVVAGAIHPNYRQLVEDNLYRKVVDYVLKNDNLEALEIHAKPNILNNFVGYNGENKKYFKEKYGLKTIKYSNSNNNFLVLDHINKIDINLENIFKCIEKEV</sequence>
<organism evidence="8 9">
    <name type="scientific">Finegoldia magna</name>
    <name type="common">Peptostreptococcus magnus</name>
    <dbReference type="NCBI Taxonomy" id="1260"/>
    <lineage>
        <taxon>Bacteria</taxon>
        <taxon>Bacillati</taxon>
        <taxon>Bacillota</taxon>
        <taxon>Tissierellia</taxon>
        <taxon>Tissierellales</taxon>
        <taxon>Peptoniphilaceae</taxon>
        <taxon>Finegoldia</taxon>
    </lineage>
</organism>
<dbReference type="GO" id="GO:0046872">
    <property type="term" value="F:metal ion binding"/>
    <property type="evidence" value="ECO:0007669"/>
    <property type="project" value="UniProtKB-KW"/>
</dbReference>
<keyword evidence="3" id="KW-0949">S-adenosyl-L-methionine</keyword>
<dbReference type="AlphaFoldDB" id="A0A233V5H2"/>
<dbReference type="CDD" id="cd01335">
    <property type="entry name" value="Radical_SAM"/>
    <property type="match status" value="1"/>
</dbReference>
<keyword evidence="5" id="KW-0408">Iron</keyword>
<dbReference type="SFLD" id="SFLDG01086">
    <property type="entry name" value="elongater_protein-like"/>
    <property type="match status" value="1"/>
</dbReference>
<dbReference type="SMART" id="SM00729">
    <property type="entry name" value="Elp3"/>
    <property type="match status" value="1"/>
</dbReference>
<feature type="domain" description="Radical SAM core" evidence="7">
    <location>
        <begin position="1"/>
        <end position="244"/>
    </location>
</feature>
<evidence type="ECO:0000256" key="4">
    <source>
        <dbReference type="ARBA" id="ARBA00022723"/>
    </source>
</evidence>
<evidence type="ECO:0000256" key="3">
    <source>
        <dbReference type="ARBA" id="ARBA00022691"/>
    </source>
</evidence>
<dbReference type="SFLD" id="SFLDS00029">
    <property type="entry name" value="Radical_SAM"/>
    <property type="match status" value="1"/>
</dbReference>
<keyword evidence="6" id="KW-0411">Iron-sulfur</keyword>
<accession>A0A233V5H2</accession>
<evidence type="ECO:0000256" key="5">
    <source>
        <dbReference type="ARBA" id="ARBA00023004"/>
    </source>
</evidence>
<dbReference type="InterPro" id="IPR039661">
    <property type="entry name" value="ELP3"/>
</dbReference>
<comment type="cofactor">
    <cofactor evidence="1">
        <name>[4Fe-4S] cluster</name>
        <dbReference type="ChEBI" id="CHEBI:49883"/>
    </cofactor>
</comment>
<dbReference type="PANTHER" id="PTHR11135">
    <property type="entry name" value="HISTONE ACETYLTRANSFERASE-RELATED"/>
    <property type="match status" value="1"/>
</dbReference>
<dbReference type="InterPro" id="IPR006638">
    <property type="entry name" value="Elp3/MiaA/NifB-like_rSAM"/>
</dbReference>
<dbReference type="InterPro" id="IPR007197">
    <property type="entry name" value="rSAM"/>
</dbReference>
<dbReference type="InterPro" id="IPR032432">
    <property type="entry name" value="Radical_SAM_C"/>
</dbReference>
<name>A0A233V5H2_FINMA</name>
<reference evidence="9" key="1">
    <citation type="submission" date="2017-04" db="EMBL/GenBank/DDBJ databases">
        <title>Finegoldia magna isolated from orthopedic joint implant-associated infections.</title>
        <authorList>
            <person name="Bjorklund S."/>
            <person name="Bruggemann H."/>
            <person name="Jensen A."/>
            <person name="Hellmark B."/>
            <person name="Soderquist B."/>
        </authorList>
    </citation>
    <scope>NUCLEOTIDE SEQUENCE [LARGE SCALE GENOMIC DNA]</scope>
    <source>
        <strain evidence="9">CCUG 54800</strain>
    </source>
</reference>
<protein>
    <submittedName>
        <fullName evidence="8">Coproporphyrinogen III oxidase</fullName>
    </submittedName>
</protein>
<dbReference type="Pfam" id="PF04055">
    <property type="entry name" value="Radical_SAM"/>
    <property type="match status" value="1"/>
</dbReference>